<dbReference type="AlphaFoldDB" id="A0A5J4SUC4"/>
<protein>
    <submittedName>
        <fullName evidence="1">Uncharacterized protein</fullName>
    </submittedName>
</protein>
<organism evidence="1">
    <name type="scientific">termite gut metagenome</name>
    <dbReference type="NCBI Taxonomy" id="433724"/>
    <lineage>
        <taxon>unclassified sequences</taxon>
        <taxon>metagenomes</taxon>
        <taxon>organismal metagenomes</taxon>
    </lineage>
</organism>
<gene>
    <name evidence="1" type="ORF">EZS27_002794</name>
</gene>
<accession>A0A5J4SUC4</accession>
<dbReference type="EMBL" id="SNRY01000039">
    <property type="protein sequence ID" value="KAA6349796.1"/>
    <property type="molecule type" value="Genomic_DNA"/>
</dbReference>
<name>A0A5J4SUC4_9ZZZZ</name>
<sequence>MKKFKRHKDYGFWDQDIRLSKLSQLVDPLERLNKGVDFEIFRELLDAGISKMPKGAGGHPFTIMCLCSR</sequence>
<proteinExistence type="predicted"/>
<reference evidence="1" key="1">
    <citation type="submission" date="2019-03" db="EMBL/GenBank/DDBJ databases">
        <title>Single cell metagenomics reveals metabolic interactions within the superorganism composed of flagellate Streblomastix strix and complex community of Bacteroidetes bacteria on its surface.</title>
        <authorList>
            <person name="Treitli S.C."/>
            <person name="Kolisko M."/>
            <person name="Husnik F."/>
            <person name="Keeling P."/>
            <person name="Hampl V."/>
        </authorList>
    </citation>
    <scope>NUCLEOTIDE SEQUENCE</scope>
    <source>
        <strain evidence="1">STM</strain>
    </source>
</reference>
<evidence type="ECO:0000313" key="1">
    <source>
        <dbReference type="EMBL" id="KAA6349796.1"/>
    </source>
</evidence>
<comment type="caution">
    <text evidence="1">The sequence shown here is derived from an EMBL/GenBank/DDBJ whole genome shotgun (WGS) entry which is preliminary data.</text>
</comment>